<dbReference type="KEGG" id="cthi:THC_0678"/>
<feature type="region of interest" description="Disordered" evidence="1">
    <location>
        <begin position="99"/>
        <end position="135"/>
    </location>
</feature>
<evidence type="ECO:0000313" key="4">
    <source>
        <dbReference type="Proteomes" id="UP000068196"/>
    </source>
</evidence>
<dbReference type="EMBL" id="AP014945">
    <property type="protein sequence ID" value="BAU23070.1"/>
    <property type="molecule type" value="Genomic_DNA"/>
</dbReference>
<dbReference type="RefSeq" id="WP_068513330.1">
    <property type="nucleotide sequence ID" value="NZ_AP014945.1"/>
</dbReference>
<dbReference type="OrthoDB" id="9798743at2"/>
<keyword evidence="4" id="KW-1185">Reference proteome</keyword>
<reference evidence="3 4" key="1">
    <citation type="journal article" date="2016" name="Int. J. Syst. Evol. Microbiol.">
        <title>Caldimicrobium thiodismutans sp. nov., a sulfur-disproportionating bacterium isolated from a hot spring, and emended description of the genus Caldimicrobium.</title>
        <authorList>
            <person name="Kojima H."/>
            <person name="Umezawa K."/>
            <person name="Fukui M."/>
        </authorList>
    </citation>
    <scope>NUCLEOTIDE SEQUENCE [LARGE SCALE GENOMIC DNA]</scope>
    <source>
        <strain evidence="3 4">TF1</strain>
    </source>
</reference>
<keyword evidence="2" id="KW-1133">Transmembrane helix</keyword>
<accession>A0A0U5AWW0</accession>
<dbReference type="STRING" id="1653476.THC_0678"/>
<name>A0A0U5AWW0_9BACT</name>
<organism evidence="3 4">
    <name type="scientific">Caldimicrobium thiodismutans</name>
    <dbReference type="NCBI Taxonomy" id="1653476"/>
    <lineage>
        <taxon>Bacteria</taxon>
        <taxon>Pseudomonadati</taxon>
        <taxon>Thermodesulfobacteriota</taxon>
        <taxon>Thermodesulfobacteria</taxon>
        <taxon>Thermodesulfobacteriales</taxon>
        <taxon>Thermodesulfobacteriaceae</taxon>
        <taxon>Caldimicrobium</taxon>
    </lineage>
</organism>
<reference evidence="4" key="2">
    <citation type="journal article" date="2016" name="Int. J. Syst. Evol. Microbiol.">
        <title>Caldimicrobium thiodismutans sp. nov., a sulfur-disproportionating bacterium isolated from a hot spring.</title>
        <authorList>
            <person name="Kojima H."/>
            <person name="Umezawa K."/>
            <person name="Fukui M."/>
        </authorList>
    </citation>
    <scope>NUCLEOTIDE SEQUENCE [LARGE SCALE GENOMIC DNA]</scope>
    <source>
        <strain evidence="4">TF1</strain>
    </source>
</reference>
<evidence type="ECO:0000256" key="1">
    <source>
        <dbReference type="SAM" id="MobiDB-lite"/>
    </source>
</evidence>
<gene>
    <name evidence="3" type="ORF">THC_0678</name>
</gene>
<feature type="transmembrane region" description="Helical" evidence="2">
    <location>
        <begin position="162"/>
        <end position="184"/>
    </location>
</feature>
<evidence type="ECO:0000256" key="2">
    <source>
        <dbReference type="SAM" id="Phobius"/>
    </source>
</evidence>
<keyword evidence="2" id="KW-0472">Membrane</keyword>
<sequence>MKGIIFLLLLFLPFNTYAHRVNLFVDQIGNHLEITGFFPDGSPCKECEVEVLNKEGRVLQTTKTDELGKAILSMGNVTDIKVVLKAGEGHQAEKFIKFDTPKKEPNKKQSSNLSMNKQSQVVKTPKGDDSNSISSDQLSEIQAELKGLRQEIVELRKSSQRIWLRDIFSALGYLLGVWALLTLWKRKNAS</sequence>
<keyword evidence="2" id="KW-0812">Transmembrane</keyword>
<proteinExistence type="predicted"/>
<dbReference type="AlphaFoldDB" id="A0A0U5AWW0"/>
<feature type="compositionally biased region" description="Polar residues" evidence="1">
    <location>
        <begin position="108"/>
        <end position="122"/>
    </location>
</feature>
<evidence type="ECO:0008006" key="5">
    <source>
        <dbReference type="Google" id="ProtNLM"/>
    </source>
</evidence>
<evidence type="ECO:0000313" key="3">
    <source>
        <dbReference type="EMBL" id="BAU23070.1"/>
    </source>
</evidence>
<dbReference type="Proteomes" id="UP000068196">
    <property type="component" value="Chromosome"/>
</dbReference>
<protein>
    <recommendedName>
        <fullName evidence="5">Cobalt ABC transporter permease</fullName>
    </recommendedName>
</protein>